<name>S9TIA0_MAGFU</name>
<dbReference type="OrthoDB" id="9810174at2"/>
<dbReference type="SUPFAM" id="SSF88874">
    <property type="entry name" value="Receptor-binding domain of short tail fibre protein gp12"/>
    <property type="match status" value="1"/>
</dbReference>
<dbReference type="Gene3D" id="3.90.1340.10">
    <property type="entry name" value="Phage tail collar domain"/>
    <property type="match status" value="1"/>
</dbReference>
<evidence type="ECO:0000313" key="2">
    <source>
        <dbReference type="EMBL" id="EPY01976.1"/>
    </source>
</evidence>
<dbReference type="RefSeq" id="WP_021131977.1">
    <property type="nucleotide sequence ID" value="NZ_AQPH01000024.1"/>
</dbReference>
<accession>S9TIA0</accession>
<evidence type="ECO:0000313" key="3">
    <source>
        <dbReference type="Proteomes" id="UP000015350"/>
    </source>
</evidence>
<dbReference type="InterPro" id="IPR011083">
    <property type="entry name" value="Phage_tail_collar_dom"/>
</dbReference>
<dbReference type="EMBL" id="AQPH01000024">
    <property type="protein sequence ID" value="EPY01976.1"/>
    <property type="molecule type" value="Genomic_DNA"/>
</dbReference>
<sequence length="182" mass="19257">MSDYFIGEIRMLAIPNGKPPLDWLLCDGAVLNISQYQMLYSLIGTTYGGDGITTFALPDLRGRLPVGQGHGTNLTNRGIAQTFGSEQAIVTPQNLPPHNHTFNTLNVDANTATVSQGVAFANTTSPALGYLKDGLGTSSTAVTLDNESVGNVGGGQGHNNVMPCATVNFVICWQGLYPQRSN</sequence>
<proteinExistence type="predicted"/>
<dbReference type="Pfam" id="PF07484">
    <property type="entry name" value="Collar"/>
    <property type="match status" value="1"/>
</dbReference>
<protein>
    <submittedName>
        <fullName evidence="2">Microcystin dependent MdpB family protein</fullName>
    </submittedName>
</protein>
<gene>
    <name evidence="2" type="ORF">K678_08164</name>
</gene>
<evidence type="ECO:0000259" key="1">
    <source>
        <dbReference type="Pfam" id="PF07484"/>
    </source>
</evidence>
<dbReference type="InterPro" id="IPR037053">
    <property type="entry name" value="Phage_tail_collar_dom_sf"/>
</dbReference>
<dbReference type="AlphaFoldDB" id="S9TIA0"/>
<feature type="domain" description="Phage tail collar" evidence="1">
    <location>
        <begin position="7"/>
        <end position="65"/>
    </location>
</feature>
<reference evidence="2 3" key="1">
    <citation type="submission" date="2013-04" db="EMBL/GenBank/DDBJ databases">
        <authorList>
            <person name="Kuznetsov B."/>
            <person name="Ivanovsky R."/>
        </authorList>
    </citation>
    <scope>NUCLEOTIDE SEQUENCE [LARGE SCALE GENOMIC DNA]</scope>
    <source>
        <strain evidence="2 3">MGU-K5</strain>
    </source>
</reference>
<organism evidence="2 3">
    <name type="scientific">Magnetospirillum fulvum MGU-K5</name>
    <dbReference type="NCBI Taxonomy" id="1316936"/>
    <lineage>
        <taxon>Bacteria</taxon>
        <taxon>Pseudomonadati</taxon>
        <taxon>Pseudomonadota</taxon>
        <taxon>Alphaproteobacteria</taxon>
        <taxon>Rhodospirillales</taxon>
        <taxon>Rhodospirillaceae</taxon>
        <taxon>Magnetospirillum</taxon>
    </lineage>
</organism>
<dbReference type="Proteomes" id="UP000015350">
    <property type="component" value="Unassembled WGS sequence"/>
</dbReference>
<comment type="caution">
    <text evidence="2">The sequence shown here is derived from an EMBL/GenBank/DDBJ whole genome shotgun (WGS) entry which is preliminary data.</text>
</comment>
<dbReference type="STRING" id="1316936.K678_08164"/>
<dbReference type="PATRIC" id="fig|1316936.3.peg.1631"/>
<dbReference type="eggNOG" id="COG4675">
    <property type="taxonomic scope" value="Bacteria"/>
</dbReference>